<evidence type="ECO:0000313" key="2">
    <source>
        <dbReference type="EMBL" id="GLQ04471.1"/>
    </source>
</evidence>
<gene>
    <name evidence="2" type="ORF">GCM10007914_33520</name>
</gene>
<dbReference type="Gene3D" id="3.90.1200.10">
    <property type="match status" value="1"/>
</dbReference>
<reference evidence="2" key="1">
    <citation type="journal article" date="2014" name="Int. J. Syst. Evol. Microbiol.">
        <title>Complete genome sequence of Corynebacterium casei LMG S-19264T (=DSM 44701T), isolated from a smear-ripened cheese.</title>
        <authorList>
            <consortium name="US DOE Joint Genome Institute (JGI-PGF)"/>
            <person name="Walter F."/>
            <person name="Albersmeier A."/>
            <person name="Kalinowski J."/>
            <person name="Ruckert C."/>
        </authorList>
    </citation>
    <scope>NUCLEOTIDE SEQUENCE</scope>
    <source>
        <strain evidence="2">NBRC 103034</strain>
    </source>
</reference>
<protein>
    <submittedName>
        <fullName evidence="2">Phosphotransferase</fullName>
    </submittedName>
</protein>
<dbReference type="SUPFAM" id="SSF56112">
    <property type="entry name" value="Protein kinase-like (PK-like)"/>
    <property type="match status" value="1"/>
</dbReference>
<dbReference type="AlphaFoldDB" id="A0AA37S620"/>
<accession>A0AA37S620</accession>
<dbReference type="PANTHER" id="PTHR11012:SF30">
    <property type="entry name" value="PROTEIN KINASE-LIKE DOMAIN-CONTAINING"/>
    <property type="match status" value="1"/>
</dbReference>
<feature type="domain" description="CHK kinase-like" evidence="1">
    <location>
        <begin position="108"/>
        <end position="266"/>
    </location>
</feature>
<dbReference type="PANTHER" id="PTHR11012">
    <property type="entry name" value="PROTEIN KINASE-LIKE DOMAIN-CONTAINING"/>
    <property type="match status" value="1"/>
</dbReference>
<name>A0AA37S620_9GAMM</name>
<sequence>MAMSFYLPLLIPHFQRIAIGETLTSLWSGCGQIVKCQLDEQACVIKAIKVPDHINHPKIKQSSFALTRKRDSYHVEYTFYQQFSHKLPKQAAAIECIKAINKGDEFALVFKDFSKLGYTQATTENIKAILKWLGQFHAFHLNAFHLNTKFDGLWPQGSYWHLDTRPDEFNNLPEKSDIKQAATQLNNALKQCDYQTLIHGDAKLANFAANSQGHILGYDFQYVGAGVGVVDVMYFMTSCMDDSELHKHAQTYLDYYFSQFKNALSHYQPAVNADDVIAQWAHLWPVAWADFYRFLLGWSPEHKKINGYMQAQVNNWLASNNS</sequence>
<comment type="caution">
    <text evidence="2">The sequence shown here is derived from an EMBL/GenBank/DDBJ whole genome shotgun (WGS) entry which is preliminary data.</text>
</comment>
<dbReference type="EMBL" id="BSNE01000020">
    <property type="protein sequence ID" value="GLQ04471.1"/>
    <property type="molecule type" value="Genomic_DNA"/>
</dbReference>
<evidence type="ECO:0000259" key="1">
    <source>
        <dbReference type="SMART" id="SM00587"/>
    </source>
</evidence>
<reference evidence="2" key="2">
    <citation type="submission" date="2023-01" db="EMBL/GenBank/DDBJ databases">
        <title>Draft genome sequence of Pseudoalteromonas tetraodonis strain NBRC 103034.</title>
        <authorList>
            <person name="Sun Q."/>
            <person name="Mori K."/>
        </authorList>
    </citation>
    <scope>NUCLEOTIDE SEQUENCE</scope>
    <source>
        <strain evidence="2">NBRC 103034</strain>
    </source>
</reference>
<dbReference type="InterPro" id="IPR004119">
    <property type="entry name" value="EcKL"/>
</dbReference>
<organism evidence="2 3">
    <name type="scientific">Pseudoalteromonas tetraodonis GFC</name>
    <dbReference type="NCBI Taxonomy" id="1315271"/>
    <lineage>
        <taxon>Bacteria</taxon>
        <taxon>Pseudomonadati</taxon>
        <taxon>Pseudomonadota</taxon>
        <taxon>Gammaproteobacteria</taxon>
        <taxon>Alteromonadales</taxon>
        <taxon>Pseudoalteromonadaceae</taxon>
        <taxon>Pseudoalteromonas</taxon>
    </lineage>
</organism>
<proteinExistence type="predicted"/>
<dbReference type="Pfam" id="PF02958">
    <property type="entry name" value="EcKL"/>
    <property type="match status" value="1"/>
</dbReference>
<dbReference type="InterPro" id="IPR011009">
    <property type="entry name" value="Kinase-like_dom_sf"/>
</dbReference>
<dbReference type="SMART" id="SM00587">
    <property type="entry name" value="CHK"/>
    <property type="match status" value="1"/>
</dbReference>
<dbReference type="Proteomes" id="UP001161408">
    <property type="component" value="Unassembled WGS sequence"/>
</dbReference>
<evidence type="ECO:0000313" key="3">
    <source>
        <dbReference type="Proteomes" id="UP001161408"/>
    </source>
</evidence>
<keyword evidence="3" id="KW-1185">Reference proteome</keyword>
<dbReference type="InterPro" id="IPR015897">
    <property type="entry name" value="CHK_kinase-like"/>
</dbReference>